<dbReference type="Gene3D" id="1.10.760.10">
    <property type="entry name" value="Cytochrome c-like domain"/>
    <property type="match status" value="3"/>
</dbReference>
<protein>
    <submittedName>
        <fullName evidence="6">Molybdopterin cofactor-binding domain-containing protein</fullName>
    </submittedName>
</protein>
<evidence type="ECO:0000256" key="3">
    <source>
        <dbReference type="ARBA" id="ARBA00023004"/>
    </source>
</evidence>
<feature type="domain" description="Cytochrome c" evidence="5">
    <location>
        <begin position="798"/>
        <end position="901"/>
    </location>
</feature>
<dbReference type="SUPFAM" id="SSF56003">
    <property type="entry name" value="Molybdenum cofactor-binding domain"/>
    <property type="match status" value="2"/>
</dbReference>
<dbReference type="PANTHER" id="PTHR47495:SF1">
    <property type="entry name" value="BLL3820 PROTEIN"/>
    <property type="match status" value="1"/>
</dbReference>
<dbReference type="Gene3D" id="3.30.365.10">
    <property type="entry name" value="Aldehyde oxidase/xanthine dehydrogenase, molybdopterin binding domain"/>
    <property type="match status" value="4"/>
</dbReference>
<name>A0ABU3S9B4_9HYPH</name>
<dbReference type="Pfam" id="PF13442">
    <property type="entry name" value="Cytochrome_CBB3"/>
    <property type="match status" value="1"/>
</dbReference>
<evidence type="ECO:0000313" key="6">
    <source>
        <dbReference type="EMBL" id="MDU0341383.1"/>
    </source>
</evidence>
<accession>A0ABU3S9B4</accession>
<proteinExistence type="predicted"/>
<dbReference type="InterPro" id="IPR052516">
    <property type="entry name" value="N-heterocyclic_Hydroxylase"/>
</dbReference>
<dbReference type="PANTHER" id="PTHR47495">
    <property type="entry name" value="ALDEHYDE DEHYDROGENASE"/>
    <property type="match status" value="1"/>
</dbReference>
<evidence type="ECO:0000256" key="1">
    <source>
        <dbReference type="ARBA" id="ARBA00022617"/>
    </source>
</evidence>
<feature type="domain" description="Cytochrome c" evidence="5">
    <location>
        <begin position="943"/>
        <end position="1051"/>
    </location>
</feature>
<reference evidence="6 7" key="1">
    <citation type="submission" date="2023-09" db="EMBL/GenBank/DDBJ databases">
        <title>Whole genome shotgun sequencing (WGS) of Bosea sp. ZW T0_25, isolated from stored onions (Allium cepa).</title>
        <authorList>
            <person name="Stoll D.A."/>
            <person name="Huch M."/>
        </authorList>
    </citation>
    <scope>NUCLEOTIDE SEQUENCE [LARGE SCALE GENOMIC DNA]</scope>
    <source>
        <strain evidence="6 7">ZW T0_25</strain>
    </source>
</reference>
<dbReference type="InterPro" id="IPR037165">
    <property type="entry name" value="AldOxase/xan_DH_Mopterin-bd_sf"/>
</dbReference>
<dbReference type="SMART" id="SM01008">
    <property type="entry name" value="Ald_Xan_dh_C"/>
    <property type="match status" value="1"/>
</dbReference>
<dbReference type="InterPro" id="IPR046867">
    <property type="entry name" value="AldOxase/xan_DH_MoCoBD2"/>
</dbReference>
<dbReference type="InterPro" id="IPR006311">
    <property type="entry name" value="TAT_signal"/>
</dbReference>
<keyword evidence="1 4" id="KW-0349">Heme</keyword>
<evidence type="ECO:0000256" key="2">
    <source>
        <dbReference type="ARBA" id="ARBA00022723"/>
    </source>
</evidence>
<keyword evidence="2 4" id="KW-0479">Metal-binding</keyword>
<dbReference type="PROSITE" id="PS51007">
    <property type="entry name" value="CYTC"/>
    <property type="match status" value="3"/>
</dbReference>
<dbReference type="EMBL" id="JAWDID010000023">
    <property type="protein sequence ID" value="MDU0341383.1"/>
    <property type="molecule type" value="Genomic_DNA"/>
</dbReference>
<dbReference type="PROSITE" id="PS51318">
    <property type="entry name" value="TAT"/>
    <property type="match status" value="1"/>
</dbReference>
<evidence type="ECO:0000313" key="7">
    <source>
        <dbReference type="Proteomes" id="UP001254257"/>
    </source>
</evidence>
<feature type="domain" description="Cytochrome c" evidence="5">
    <location>
        <begin position="1076"/>
        <end position="1160"/>
    </location>
</feature>
<dbReference type="InterPro" id="IPR036909">
    <property type="entry name" value="Cyt_c-like_dom_sf"/>
</dbReference>
<sequence>MNDSVPPSPLSRRALLQRGGIIAVVAPRKGAPAGDTSEDALDLHICLTAEGRILAFCGHVDLGTGIRTALAQMVAEELDFPFDAVEMVLGDTADTPDQGATIASETIQVTSVAMRIGATQIRARLITLAAAALACGEDEISLRDGRLYRGEAAVPAIGLDTLLANERLLLPLAESAQFKPIDHHRLIGRSVARVDIPAKVDGSFVYVHDVRVPGMLHGRVVRPPYSGMDAGDFVGRSLIAVDRDSIAGIPGIRALVVEGDFIGIVAEREEQAAEAALALKVDWRSFTPPDLSDVAQALRAHPSTPRLLVDEGDVEAALGTLEKRLDRTYVWPYHMHGSIGPSCAVADVRADGITVWTGSQNPFPLQNDLAVLTGLPREQIDIVRHEAAGCYGRNCADDVAADAVLLSRAVGAPVRVQLTREQEHLWEPKGAAQLIDIKGGLGPDASLAAYDFHTWYPSNAAPTLALLLTGRIPNQPATLRMGDRTAVPSYDYENMRLTAYDMPPIVRASWLRGVSAMPNVFAHESYIDELAHEAGVDPVEFRLRHINDERAAELTRATAERAGWQSHVGPRMEADGDIMRGRGFAQARYVHGSWPGVGAAWAAWVADVAVNRTTGEVTVSRVTVGQDTGMIVNPAGVTHQVHGNVLQSTSRVLREEVSFSQTTAVAARDWGAYPVLTFPELPAIDVLLVDKQHEAPLGAGESASVPSAAAIVNAVYDATGVRFRELPLTPERVLAGLGRLPAAAPAAPQLREKPRRFGLWSKLGAAFAGATGFAAISLAIAPAIAPIARPDPATWSAATIERGRQLAALGACAVCHTAKDGVPYAGGFALETPFGTVMTTNITPDPETGIGNWSYPAFERAMRAGIHRDGRHLYPAFPYANYARTSEADLQALYAFLMSQPAVRQENQPSRMTFPFNLRPLMAGWNLLFRPKGELKPEPARSAEWNRGRYLVDGLGHCSACHTPRNALGAERGGSAYLTGGEAEGWEAPALTNASAGPLPWSEAELYAYLRTGTSKLHGAAAGPMAPVIAELKELPDADIRAMATYLASLNTPLPEAEAQARASRIELATSTAANPATSPAARLYQGACAACHEPGRAAPLVNAGPSLGLSSKLHATTPTNLVNMLLEGGQHGIGSMPSFATALDDRQIVELAGYMRARFAPDKPAWDGVEAAVARARKTGH</sequence>
<dbReference type="Pfam" id="PF00034">
    <property type="entry name" value="Cytochrom_C"/>
    <property type="match status" value="2"/>
</dbReference>
<dbReference type="Gene3D" id="3.90.1170.50">
    <property type="entry name" value="Aldehyde oxidase/xanthine dehydrogenase, a/b hammerhead"/>
    <property type="match status" value="1"/>
</dbReference>
<dbReference type="Proteomes" id="UP001254257">
    <property type="component" value="Unassembled WGS sequence"/>
</dbReference>
<dbReference type="Pfam" id="PF02738">
    <property type="entry name" value="MoCoBD_1"/>
    <property type="match status" value="1"/>
</dbReference>
<gene>
    <name evidence="6" type="ORF">RKE40_15910</name>
</gene>
<dbReference type="RefSeq" id="WP_316019208.1">
    <property type="nucleotide sequence ID" value="NZ_JAWDID010000023.1"/>
</dbReference>
<evidence type="ECO:0000259" key="5">
    <source>
        <dbReference type="PROSITE" id="PS51007"/>
    </source>
</evidence>
<comment type="caution">
    <text evidence="6">The sequence shown here is derived from an EMBL/GenBank/DDBJ whole genome shotgun (WGS) entry which is preliminary data.</text>
</comment>
<dbReference type="InterPro" id="IPR008274">
    <property type="entry name" value="AldOxase/xan_DH_MoCoBD1"/>
</dbReference>
<dbReference type="Pfam" id="PF20256">
    <property type="entry name" value="MoCoBD_2"/>
    <property type="match status" value="2"/>
</dbReference>
<keyword evidence="3 4" id="KW-0408">Iron</keyword>
<organism evidence="6 7">
    <name type="scientific">Bosea rubneri</name>
    <dbReference type="NCBI Taxonomy" id="3075434"/>
    <lineage>
        <taxon>Bacteria</taxon>
        <taxon>Pseudomonadati</taxon>
        <taxon>Pseudomonadota</taxon>
        <taxon>Alphaproteobacteria</taxon>
        <taxon>Hyphomicrobiales</taxon>
        <taxon>Boseaceae</taxon>
        <taxon>Bosea</taxon>
    </lineage>
</organism>
<keyword evidence="7" id="KW-1185">Reference proteome</keyword>
<dbReference type="SUPFAM" id="SSF54665">
    <property type="entry name" value="CO dehydrogenase molybdoprotein N-domain-like"/>
    <property type="match status" value="1"/>
</dbReference>
<dbReference type="InterPro" id="IPR000674">
    <property type="entry name" value="Ald_Oxase/Xan_DH_a/b"/>
</dbReference>
<dbReference type="InterPro" id="IPR036856">
    <property type="entry name" value="Ald_Oxase/Xan_DH_a/b_sf"/>
</dbReference>
<dbReference type="InterPro" id="IPR009056">
    <property type="entry name" value="Cyt_c-like_dom"/>
</dbReference>
<dbReference type="SUPFAM" id="SSF46626">
    <property type="entry name" value="Cytochrome c"/>
    <property type="match status" value="3"/>
</dbReference>
<evidence type="ECO:0000256" key="4">
    <source>
        <dbReference type="PROSITE-ProRule" id="PRU00433"/>
    </source>
</evidence>